<sequence>MFLEPNIHLEFFLHKVAAINSLYVAMHSPPLQGWKPVGGDPCFDHWQGVDCVFSNITAIRLAGLNLGGELGSNLDFPSIIDIDLSNNHIGGAIPFTLPPTLRTLDLANNNLTGQLPSSMG</sequence>
<dbReference type="PANTHER" id="PTHR48007:SF3">
    <property type="entry name" value="PROTEIN KINASE DOMAIN-CONTAINING PROTEIN"/>
    <property type="match status" value="1"/>
</dbReference>
<dbReference type="SUPFAM" id="SSF52058">
    <property type="entry name" value="L domain-like"/>
    <property type="match status" value="1"/>
</dbReference>
<dbReference type="InterPro" id="IPR046959">
    <property type="entry name" value="PRK1-6/SRF4-like"/>
</dbReference>
<dbReference type="Proteomes" id="UP000265520">
    <property type="component" value="Unassembled WGS sequence"/>
</dbReference>
<reference evidence="1 2" key="1">
    <citation type="journal article" date="2018" name="Front. Plant Sci.">
        <title>Red Clover (Trifolium pratense) and Zigzag Clover (T. medium) - A Picture of Genomic Similarities and Differences.</title>
        <authorList>
            <person name="Dluhosova J."/>
            <person name="Istvanek J."/>
            <person name="Nedelnik J."/>
            <person name="Repkova J."/>
        </authorList>
    </citation>
    <scope>NUCLEOTIDE SEQUENCE [LARGE SCALE GENOMIC DNA]</scope>
    <source>
        <strain evidence="2">cv. 10/8</strain>
        <tissue evidence="1">Leaf</tissue>
    </source>
</reference>
<evidence type="ECO:0000313" key="2">
    <source>
        <dbReference type="Proteomes" id="UP000265520"/>
    </source>
</evidence>
<comment type="caution">
    <text evidence="1">The sequence shown here is derived from an EMBL/GenBank/DDBJ whole genome shotgun (WGS) entry which is preliminary data.</text>
</comment>
<accession>A0A392MY73</accession>
<dbReference type="EMBL" id="LXQA010021480">
    <property type="protein sequence ID" value="MCH91935.1"/>
    <property type="molecule type" value="Genomic_DNA"/>
</dbReference>
<feature type="non-terminal residue" evidence="1">
    <location>
        <position position="120"/>
    </location>
</feature>
<keyword evidence="2" id="KW-1185">Reference proteome</keyword>
<dbReference type="Gene3D" id="3.80.10.10">
    <property type="entry name" value="Ribonuclease Inhibitor"/>
    <property type="match status" value="1"/>
</dbReference>
<dbReference type="Pfam" id="PF00560">
    <property type="entry name" value="LRR_1"/>
    <property type="match status" value="2"/>
</dbReference>
<dbReference type="AlphaFoldDB" id="A0A392MY73"/>
<proteinExistence type="predicted"/>
<dbReference type="InterPro" id="IPR001611">
    <property type="entry name" value="Leu-rich_rpt"/>
</dbReference>
<protein>
    <submittedName>
        <fullName evidence="1">Protein STRUBBELIG-RECEPTOR FAMILY 3-like</fullName>
    </submittedName>
</protein>
<name>A0A392MY73_9FABA</name>
<evidence type="ECO:0000313" key="1">
    <source>
        <dbReference type="EMBL" id="MCH91935.1"/>
    </source>
</evidence>
<dbReference type="InterPro" id="IPR032675">
    <property type="entry name" value="LRR_dom_sf"/>
</dbReference>
<dbReference type="PANTHER" id="PTHR48007">
    <property type="entry name" value="LEUCINE-RICH REPEAT RECEPTOR-LIKE PROTEIN KINASE PXC1"/>
    <property type="match status" value="1"/>
</dbReference>
<organism evidence="1 2">
    <name type="scientific">Trifolium medium</name>
    <dbReference type="NCBI Taxonomy" id="97028"/>
    <lineage>
        <taxon>Eukaryota</taxon>
        <taxon>Viridiplantae</taxon>
        <taxon>Streptophyta</taxon>
        <taxon>Embryophyta</taxon>
        <taxon>Tracheophyta</taxon>
        <taxon>Spermatophyta</taxon>
        <taxon>Magnoliopsida</taxon>
        <taxon>eudicotyledons</taxon>
        <taxon>Gunneridae</taxon>
        <taxon>Pentapetalae</taxon>
        <taxon>rosids</taxon>
        <taxon>fabids</taxon>
        <taxon>Fabales</taxon>
        <taxon>Fabaceae</taxon>
        <taxon>Papilionoideae</taxon>
        <taxon>50 kb inversion clade</taxon>
        <taxon>NPAAA clade</taxon>
        <taxon>Hologalegina</taxon>
        <taxon>IRL clade</taxon>
        <taxon>Trifolieae</taxon>
        <taxon>Trifolium</taxon>
    </lineage>
</organism>
<keyword evidence="1" id="KW-0675">Receptor</keyword>